<dbReference type="AlphaFoldDB" id="A0A2D3V3M1"/>
<dbReference type="EMBL" id="FJUY01000019">
    <property type="protein sequence ID" value="CZT23976.1"/>
    <property type="molecule type" value="Genomic_DNA"/>
</dbReference>
<name>A0A2D3V3M1_9PEZI</name>
<accession>A0A2D3V3M1</accession>
<gene>
    <name evidence="1" type="ORF">RCC_09692</name>
</gene>
<evidence type="ECO:0000313" key="2">
    <source>
        <dbReference type="Proteomes" id="UP000225277"/>
    </source>
</evidence>
<sequence length="145" mass="16727">MSSDSQQAAQNVIRHLYYLNPEPIRYRNALHDIEMWIIAHEYEVASLITTSEVTIADQLESLTPLKGISHFTDVLRAIYKAPELGGELRKIAVQACKDEIEHLISQHKFRKMLMEVPEMAVDLLNEMAKPQQERGRLMRVQRSIS</sequence>
<dbReference type="RefSeq" id="XP_023630700.1">
    <property type="nucleotide sequence ID" value="XM_023774932.1"/>
</dbReference>
<keyword evidence="2" id="KW-1185">Reference proteome</keyword>
<reference evidence="1 2" key="1">
    <citation type="submission" date="2016-03" db="EMBL/GenBank/DDBJ databases">
        <authorList>
            <person name="Ploux O."/>
        </authorList>
    </citation>
    <scope>NUCLEOTIDE SEQUENCE [LARGE SCALE GENOMIC DNA]</scope>
    <source>
        <strain evidence="1 2">URUG2</strain>
    </source>
</reference>
<organism evidence="1 2">
    <name type="scientific">Ramularia collo-cygni</name>
    <dbReference type="NCBI Taxonomy" id="112498"/>
    <lineage>
        <taxon>Eukaryota</taxon>
        <taxon>Fungi</taxon>
        <taxon>Dikarya</taxon>
        <taxon>Ascomycota</taxon>
        <taxon>Pezizomycotina</taxon>
        <taxon>Dothideomycetes</taxon>
        <taxon>Dothideomycetidae</taxon>
        <taxon>Mycosphaerellales</taxon>
        <taxon>Mycosphaerellaceae</taxon>
        <taxon>Ramularia</taxon>
    </lineage>
</organism>
<dbReference type="Proteomes" id="UP000225277">
    <property type="component" value="Unassembled WGS sequence"/>
</dbReference>
<dbReference type="OrthoDB" id="6359816at2759"/>
<protein>
    <submittedName>
        <fullName evidence="1">Uncharacterized protein</fullName>
    </submittedName>
</protein>
<proteinExistence type="predicted"/>
<dbReference type="GeneID" id="35604756"/>
<evidence type="ECO:0000313" key="1">
    <source>
        <dbReference type="EMBL" id="CZT23976.1"/>
    </source>
</evidence>